<sequence>MAKTFPRLSLLVEENPLPYRTASNGIALLPPSASHGSFVAVVAHGVASTTPGGGACDLLRLQTAASAPVLSLEVYTLGTSSLWTTDAASNTHTQAPDMMRLHTIPIFDNDLRYTHSRDPTRRQMVSKSTADFPCASPATDSAETAALTEATWTGKNFFLPPSTDTVQPTTPSSVEVEQITWVGLRFLAVKTRQRQVLLVRSGLTESASSPSSEGDDDPQCAALDGLHGRHRDSSAVCASFARVTDFCTASTTGTRASIGMESSPVSVMIVAGLKSVTGVVCCGGAGLAADPARKAASPQPSKANRQPLLEEHTWNIGPFNCVAATARNDSQVCICATSLSGSVEVYAWTVQSTGDDAVPVCVHQVLMGPGHVFYGIAVAAAMVPAHETAKQAVQDVSFWVLGGESAVGQDGWTALSCDAAAKKSALPALHGLDGRVIQVNSQTPERAGKEPSSDASHASLAAGNAAPRTLNSLWAAPSNGSAQASDGVAQHTTVLGGAVPTLFGTALPALETVSSLRIETPCFLPQERSGMLKDDGAHVHARPGCALTKRYALLVHASAKRASCTDDGSFPMSASSPQCVDDEQKVAWRSAVLSLDRADGVAALDWLAGAPTEGGTPPPFSLASVAPALVTNAECQASSTTVEQHMHGLILFTPRRILQFGMSHRRESTGDSITRLGLEVHGIYEVNRPQRIVGIAPLLSPKAPAPLLFFYGSASSIETNRDGSGEDTRSLYGQQRRTSTWTVVVDVQASLLHRLTTWSSPATAKVTVQSSSDVQGHLRESELFEKVQAMVQSEGARIQRRLDDRMDRLETMLQRLFRP</sequence>
<evidence type="ECO:0000313" key="2">
    <source>
        <dbReference type="EMBL" id="CBZ30443.1"/>
    </source>
</evidence>
<dbReference type="EMBL" id="FR799586">
    <property type="protein sequence ID" value="CBZ30443.1"/>
    <property type="molecule type" value="Genomic_DNA"/>
</dbReference>
<dbReference type="VEuPathDB" id="TriTrypDB:LmxM.33.3340"/>
<evidence type="ECO:0000313" key="3">
    <source>
        <dbReference type="Proteomes" id="UP000007259"/>
    </source>
</evidence>
<dbReference type="AlphaFoldDB" id="E9B5C3"/>
<feature type="region of interest" description="Disordered" evidence="1">
    <location>
        <begin position="442"/>
        <end position="461"/>
    </location>
</feature>
<dbReference type="OMA" id="HTWNIGP"/>
<keyword evidence="3" id="KW-1185">Reference proteome</keyword>
<dbReference type="Proteomes" id="UP000007259">
    <property type="component" value="Chromosome 33"/>
</dbReference>
<dbReference type="OrthoDB" id="264200at2759"/>
<dbReference type="RefSeq" id="XP_003878890.1">
    <property type="nucleotide sequence ID" value="XM_003878841.1"/>
</dbReference>
<dbReference type="PhylomeDB" id="E9B5C3"/>
<evidence type="ECO:0000256" key="1">
    <source>
        <dbReference type="SAM" id="MobiDB-lite"/>
    </source>
</evidence>
<proteinExistence type="predicted"/>
<dbReference type="GeneID" id="13452498"/>
<gene>
    <name evidence="2" type="ORF">LMXM_33_3340</name>
</gene>
<reference evidence="2 3" key="1">
    <citation type="journal article" date="2011" name="Genome Res.">
        <title>Chromosome and gene copy number variation allow major structural change between species and strains of Leishmania.</title>
        <authorList>
            <person name="Rogers M.B."/>
            <person name="Hilley J.D."/>
            <person name="Dickens N.J."/>
            <person name="Wilkes J."/>
            <person name="Bates P.A."/>
            <person name="Depledge D.P."/>
            <person name="Harris D."/>
            <person name="Her Y."/>
            <person name="Herzyk P."/>
            <person name="Imamura H."/>
            <person name="Otto T.D."/>
            <person name="Sanders M."/>
            <person name="Seeger K."/>
            <person name="Dujardin J.C."/>
            <person name="Berriman M."/>
            <person name="Smith D.F."/>
            <person name="Hertz-Fowler C."/>
            <person name="Mottram J.C."/>
        </authorList>
    </citation>
    <scope>NUCLEOTIDE SEQUENCE [LARGE SCALE GENOMIC DNA]</scope>
    <source>
        <strain evidence="2 3">MHOM/GT/2001/U1103</strain>
    </source>
</reference>
<feature type="region of interest" description="Disordered" evidence="1">
    <location>
        <begin position="202"/>
        <end position="225"/>
    </location>
</feature>
<feature type="compositionally biased region" description="Polar residues" evidence="1">
    <location>
        <begin position="203"/>
        <end position="212"/>
    </location>
</feature>
<dbReference type="KEGG" id="lmi:LMXM_33_3340"/>
<name>E9B5C3_LEIMU</name>
<accession>E9B5C3</accession>
<organism evidence="2 3">
    <name type="scientific">Leishmania mexicana (strain MHOM/GT/2001/U1103)</name>
    <dbReference type="NCBI Taxonomy" id="929439"/>
    <lineage>
        <taxon>Eukaryota</taxon>
        <taxon>Discoba</taxon>
        <taxon>Euglenozoa</taxon>
        <taxon>Kinetoplastea</taxon>
        <taxon>Metakinetoplastina</taxon>
        <taxon>Trypanosomatida</taxon>
        <taxon>Trypanosomatidae</taxon>
        <taxon>Leishmaniinae</taxon>
        <taxon>Leishmania</taxon>
    </lineage>
</organism>
<protein>
    <submittedName>
        <fullName evidence="2">Uncharacterized protein</fullName>
    </submittedName>
</protein>